<accession>A0ABV7ZX42</accession>
<reference evidence="3" key="1">
    <citation type="journal article" date="2019" name="Int. J. Syst. Evol. Microbiol.">
        <title>The Global Catalogue of Microorganisms (GCM) 10K type strain sequencing project: providing services to taxonomists for standard genome sequencing and annotation.</title>
        <authorList>
            <consortium name="The Broad Institute Genomics Platform"/>
            <consortium name="The Broad Institute Genome Sequencing Center for Infectious Disease"/>
            <person name="Wu L."/>
            <person name="Ma J."/>
        </authorList>
    </citation>
    <scope>NUCLEOTIDE SEQUENCE [LARGE SCALE GENOMIC DNA]</scope>
    <source>
        <strain evidence="3">IBRC 10765</strain>
    </source>
</reference>
<name>A0ABV7ZX42_9GAMM</name>
<sequence length="150" mass="17047">MVYQLAQLNIAHLVAPMDSPTLADFVANLDRINALAEGSPGFVWRLQTEDGNATEIDFFGPDYIVNMSVWESHEALHNYVYRSAHTDILRRKKEWFHTMPTAHMVLWWVPEGHQPTLEEAAQKLELLNAKGPSAEAFTFKQAFEPPKQGV</sequence>
<keyword evidence="3" id="KW-1185">Reference proteome</keyword>
<dbReference type="InterPro" id="IPR011008">
    <property type="entry name" value="Dimeric_a/b-barrel"/>
</dbReference>
<gene>
    <name evidence="2" type="ORF">ACFOOG_02725</name>
</gene>
<dbReference type="Pfam" id="PF11695">
    <property type="entry name" value="DUF3291"/>
    <property type="match status" value="1"/>
</dbReference>
<comment type="caution">
    <text evidence="2">The sequence shown here is derived from an EMBL/GenBank/DDBJ whole genome shotgun (WGS) entry which is preliminary data.</text>
</comment>
<protein>
    <submittedName>
        <fullName evidence="2">DUF3291 domain-containing protein</fullName>
    </submittedName>
</protein>
<dbReference type="Proteomes" id="UP001595617">
    <property type="component" value="Unassembled WGS sequence"/>
</dbReference>
<dbReference type="SUPFAM" id="SSF54909">
    <property type="entry name" value="Dimeric alpha+beta barrel"/>
    <property type="match status" value="1"/>
</dbReference>
<dbReference type="InterPro" id="IPR021708">
    <property type="entry name" value="DUF3291"/>
</dbReference>
<feature type="domain" description="DUF3291" evidence="1">
    <location>
        <begin position="5"/>
        <end position="141"/>
    </location>
</feature>
<evidence type="ECO:0000313" key="3">
    <source>
        <dbReference type="Proteomes" id="UP001595617"/>
    </source>
</evidence>
<proteinExistence type="predicted"/>
<dbReference type="RefSeq" id="WP_380693087.1">
    <property type="nucleotide sequence ID" value="NZ_JBHRYR010000002.1"/>
</dbReference>
<evidence type="ECO:0000313" key="2">
    <source>
        <dbReference type="EMBL" id="MFC3851737.1"/>
    </source>
</evidence>
<evidence type="ECO:0000259" key="1">
    <source>
        <dbReference type="Pfam" id="PF11695"/>
    </source>
</evidence>
<organism evidence="2 3">
    <name type="scientific">Saccharospirillum mangrovi</name>
    <dbReference type="NCBI Taxonomy" id="2161747"/>
    <lineage>
        <taxon>Bacteria</taxon>
        <taxon>Pseudomonadati</taxon>
        <taxon>Pseudomonadota</taxon>
        <taxon>Gammaproteobacteria</taxon>
        <taxon>Oceanospirillales</taxon>
        <taxon>Saccharospirillaceae</taxon>
        <taxon>Saccharospirillum</taxon>
    </lineage>
</organism>
<dbReference type="EMBL" id="JBHRYR010000002">
    <property type="protein sequence ID" value="MFC3851737.1"/>
    <property type="molecule type" value="Genomic_DNA"/>
</dbReference>